<feature type="region of interest" description="Disordered" evidence="1">
    <location>
        <begin position="1"/>
        <end position="44"/>
    </location>
</feature>
<accession>A0ABN3VMV8</accession>
<keyword evidence="3" id="KW-1185">Reference proteome</keyword>
<dbReference type="Proteomes" id="UP001500979">
    <property type="component" value="Unassembled WGS sequence"/>
</dbReference>
<name>A0ABN3VMV8_9PSEU</name>
<dbReference type="EMBL" id="BAAAUX010000035">
    <property type="protein sequence ID" value="GAA2819014.1"/>
    <property type="molecule type" value="Genomic_DNA"/>
</dbReference>
<dbReference type="RefSeq" id="WP_344685994.1">
    <property type="nucleotide sequence ID" value="NZ_BAAAUX010000035.1"/>
</dbReference>
<organism evidence="2 3">
    <name type="scientific">Saccharopolyspora taberi</name>
    <dbReference type="NCBI Taxonomy" id="60895"/>
    <lineage>
        <taxon>Bacteria</taxon>
        <taxon>Bacillati</taxon>
        <taxon>Actinomycetota</taxon>
        <taxon>Actinomycetes</taxon>
        <taxon>Pseudonocardiales</taxon>
        <taxon>Pseudonocardiaceae</taxon>
        <taxon>Saccharopolyspora</taxon>
    </lineage>
</organism>
<gene>
    <name evidence="2" type="ORF">GCM10010470_62960</name>
</gene>
<comment type="caution">
    <text evidence="2">The sequence shown here is derived from an EMBL/GenBank/DDBJ whole genome shotgun (WGS) entry which is preliminary data.</text>
</comment>
<protein>
    <submittedName>
        <fullName evidence="2">Uncharacterized protein</fullName>
    </submittedName>
</protein>
<sequence length="85" mass="9442">MGRDPAGEASLGVSADYSDSGTASDERSLKHRNDEPTRSVQWPPELTEHLHRHLERYGTGRTGLLFWGGSLLQALVPTRRHILHG</sequence>
<reference evidence="2 3" key="1">
    <citation type="journal article" date="2019" name="Int. J. Syst. Evol. Microbiol.">
        <title>The Global Catalogue of Microorganisms (GCM) 10K type strain sequencing project: providing services to taxonomists for standard genome sequencing and annotation.</title>
        <authorList>
            <consortium name="The Broad Institute Genomics Platform"/>
            <consortium name="The Broad Institute Genome Sequencing Center for Infectious Disease"/>
            <person name="Wu L."/>
            <person name="Ma J."/>
        </authorList>
    </citation>
    <scope>NUCLEOTIDE SEQUENCE [LARGE SCALE GENOMIC DNA]</scope>
    <source>
        <strain evidence="2 3">JCM 9383</strain>
    </source>
</reference>
<evidence type="ECO:0000256" key="1">
    <source>
        <dbReference type="SAM" id="MobiDB-lite"/>
    </source>
</evidence>
<feature type="compositionally biased region" description="Basic and acidic residues" evidence="1">
    <location>
        <begin position="24"/>
        <end position="37"/>
    </location>
</feature>
<proteinExistence type="predicted"/>
<evidence type="ECO:0000313" key="3">
    <source>
        <dbReference type="Proteomes" id="UP001500979"/>
    </source>
</evidence>
<evidence type="ECO:0000313" key="2">
    <source>
        <dbReference type="EMBL" id="GAA2819014.1"/>
    </source>
</evidence>